<evidence type="ECO:0000256" key="8">
    <source>
        <dbReference type="ARBA" id="ARBA00023136"/>
    </source>
</evidence>
<evidence type="ECO:0000259" key="12">
    <source>
        <dbReference type="Pfam" id="PF12019"/>
    </source>
</evidence>
<dbReference type="RefSeq" id="WP_252030760.1">
    <property type="nucleotide sequence ID" value="NZ_JAKRRX010000022.1"/>
</dbReference>
<reference evidence="13" key="1">
    <citation type="submission" date="2022-02" db="EMBL/GenBank/DDBJ databases">
        <title>Vibrio sp. nov., a new bacterium isolated from Bohai sea, China.</title>
        <authorList>
            <person name="Yuan Y."/>
        </authorList>
    </citation>
    <scope>NUCLEOTIDE SEQUENCE</scope>
    <source>
        <strain evidence="13">DBSS07</strain>
    </source>
</reference>
<dbReference type="GO" id="GO:0015627">
    <property type="term" value="C:type II protein secretion system complex"/>
    <property type="evidence" value="ECO:0007669"/>
    <property type="project" value="InterPro"/>
</dbReference>
<keyword evidence="6 11" id="KW-0812">Transmembrane</keyword>
<keyword evidence="8 11" id="KW-0472">Membrane</keyword>
<keyword evidence="7 11" id="KW-1133">Transmembrane helix</keyword>
<dbReference type="NCBIfam" id="TIGR01708">
    <property type="entry name" value="typeII_sec_gspH"/>
    <property type="match status" value="1"/>
</dbReference>
<dbReference type="Proteomes" id="UP001155586">
    <property type="component" value="Unassembled WGS sequence"/>
</dbReference>
<evidence type="ECO:0000256" key="3">
    <source>
        <dbReference type="ARBA" id="ARBA00022475"/>
    </source>
</evidence>
<dbReference type="PROSITE" id="PS00409">
    <property type="entry name" value="PROKAR_NTER_METHYL"/>
    <property type="match status" value="1"/>
</dbReference>
<comment type="caution">
    <text evidence="13">The sequence shown here is derived from an EMBL/GenBank/DDBJ whole genome shotgun (WGS) entry which is preliminary data.</text>
</comment>
<dbReference type="Gene3D" id="3.55.40.10">
    <property type="entry name" value="minor pseudopilin epsh domain"/>
    <property type="match status" value="1"/>
</dbReference>
<dbReference type="PANTHER" id="PTHR39583">
    <property type="entry name" value="TYPE II SECRETION SYSTEM PROTEIN J-RELATED"/>
    <property type="match status" value="1"/>
</dbReference>
<comment type="similarity">
    <text evidence="9">Belongs to the GSP H family.</text>
</comment>
<dbReference type="SUPFAM" id="SSF54523">
    <property type="entry name" value="Pili subunits"/>
    <property type="match status" value="1"/>
</dbReference>
<keyword evidence="14" id="KW-1185">Reference proteome</keyword>
<accession>A0A9X3HQL5</accession>
<evidence type="ECO:0000256" key="4">
    <source>
        <dbReference type="ARBA" id="ARBA00022481"/>
    </source>
</evidence>
<dbReference type="GO" id="GO:0005886">
    <property type="term" value="C:plasma membrane"/>
    <property type="evidence" value="ECO:0007669"/>
    <property type="project" value="UniProtKB-SubCell"/>
</dbReference>
<protein>
    <recommendedName>
        <fullName evidence="2">Type II secretion system protein H</fullName>
    </recommendedName>
    <alternativeName>
        <fullName evidence="10">General secretion pathway protein H</fullName>
    </alternativeName>
</protein>
<dbReference type="InterPro" id="IPR002416">
    <property type="entry name" value="T2SS_protein-GspH"/>
</dbReference>
<gene>
    <name evidence="13" type="primary">gspH</name>
    <name evidence="13" type="ORF">MD483_05825</name>
</gene>
<dbReference type="InterPro" id="IPR022346">
    <property type="entry name" value="T2SS_GspH"/>
</dbReference>
<name>A0A9X3HQL5_9VIBR</name>
<dbReference type="AlphaFoldDB" id="A0A9X3HQL5"/>
<evidence type="ECO:0000256" key="9">
    <source>
        <dbReference type="ARBA" id="ARBA00025772"/>
    </source>
</evidence>
<dbReference type="Pfam" id="PF12019">
    <property type="entry name" value="GspH"/>
    <property type="match status" value="1"/>
</dbReference>
<evidence type="ECO:0000313" key="13">
    <source>
        <dbReference type="EMBL" id="MCW8333339.1"/>
    </source>
</evidence>
<dbReference type="InterPro" id="IPR045584">
    <property type="entry name" value="Pilin-like"/>
</dbReference>
<dbReference type="PANTHER" id="PTHR39583:SF2">
    <property type="entry name" value="TYPE II SECRETION SYSTEM PROTEIN J"/>
    <property type="match status" value="1"/>
</dbReference>
<dbReference type="PRINTS" id="PR00885">
    <property type="entry name" value="BCTERIALGSPH"/>
</dbReference>
<dbReference type="EMBL" id="JAKRRX010000022">
    <property type="protein sequence ID" value="MCW8333339.1"/>
    <property type="molecule type" value="Genomic_DNA"/>
</dbReference>
<dbReference type="InterPro" id="IPR049875">
    <property type="entry name" value="TypeII_GspH"/>
</dbReference>
<dbReference type="NCBIfam" id="TIGR02532">
    <property type="entry name" value="IV_pilin_GFxxxE"/>
    <property type="match status" value="1"/>
</dbReference>
<dbReference type="InterPro" id="IPR012902">
    <property type="entry name" value="N_methyl_site"/>
</dbReference>
<feature type="domain" description="General secretion pathway GspH" evidence="12">
    <location>
        <begin position="46"/>
        <end position="181"/>
    </location>
</feature>
<dbReference type="InterPro" id="IPR051621">
    <property type="entry name" value="T2SS_protein_J"/>
</dbReference>
<proteinExistence type="inferred from homology"/>
<organism evidence="13 14">
    <name type="scientific">Vibrio paucivorans</name>
    <dbReference type="NCBI Taxonomy" id="2829489"/>
    <lineage>
        <taxon>Bacteria</taxon>
        <taxon>Pseudomonadati</taxon>
        <taxon>Pseudomonadota</taxon>
        <taxon>Gammaproteobacteria</taxon>
        <taxon>Vibrionales</taxon>
        <taxon>Vibrionaceae</taxon>
        <taxon>Vibrio</taxon>
    </lineage>
</organism>
<evidence type="ECO:0000256" key="5">
    <source>
        <dbReference type="ARBA" id="ARBA00022519"/>
    </source>
</evidence>
<feature type="transmembrane region" description="Helical" evidence="11">
    <location>
        <begin position="12"/>
        <end position="34"/>
    </location>
</feature>
<dbReference type="Pfam" id="PF07963">
    <property type="entry name" value="N_methyl"/>
    <property type="match status" value="1"/>
</dbReference>
<evidence type="ECO:0000256" key="10">
    <source>
        <dbReference type="ARBA" id="ARBA00030775"/>
    </source>
</evidence>
<evidence type="ECO:0000313" key="14">
    <source>
        <dbReference type="Proteomes" id="UP001155586"/>
    </source>
</evidence>
<evidence type="ECO:0000256" key="7">
    <source>
        <dbReference type="ARBA" id="ARBA00022989"/>
    </source>
</evidence>
<evidence type="ECO:0000256" key="1">
    <source>
        <dbReference type="ARBA" id="ARBA00004377"/>
    </source>
</evidence>
<evidence type="ECO:0000256" key="6">
    <source>
        <dbReference type="ARBA" id="ARBA00022692"/>
    </source>
</evidence>
<sequence length="197" mass="21687">MSSRLTPSRGFTLIEILLVLVLLAVSAVAVIASLPNSSEDTAKKDAQSLFHRMQLLNEEAILSGKDFGLRVDEKQSGYALMALASDGWQLLDMDGLPAETHLDDRLSIQMTLGGDAWRDDDRLFNPGSLFDEDMFADVEKDKKPKPPQIFIMSSGEVTPVNVAFYPSDKDAEQDSWTVVVKENSQILLLAPGESLDE</sequence>
<evidence type="ECO:0000256" key="2">
    <source>
        <dbReference type="ARBA" id="ARBA00021549"/>
    </source>
</evidence>
<evidence type="ECO:0000256" key="11">
    <source>
        <dbReference type="SAM" id="Phobius"/>
    </source>
</evidence>
<dbReference type="GO" id="GO:0015628">
    <property type="term" value="P:protein secretion by the type II secretion system"/>
    <property type="evidence" value="ECO:0007669"/>
    <property type="project" value="InterPro"/>
</dbReference>
<keyword evidence="5" id="KW-0997">Cell inner membrane</keyword>
<keyword evidence="4" id="KW-0488">Methylation</keyword>
<comment type="subcellular location">
    <subcellularLocation>
        <location evidence="1">Cell inner membrane</location>
        <topology evidence="1">Single-pass membrane protein</topology>
    </subcellularLocation>
</comment>
<keyword evidence="3" id="KW-1003">Cell membrane</keyword>